<protein>
    <submittedName>
        <fullName evidence="2">BspA family leucine-rich repeat surface protein</fullName>
    </submittedName>
</protein>
<feature type="region of interest" description="Disordered" evidence="1">
    <location>
        <begin position="1"/>
        <end position="31"/>
    </location>
</feature>
<name>A0A6D1AI58_ECOLX</name>
<evidence type="ECO:0000313" key="2">
    <source>
        <dbReference type="EMBL" id="NEU03141.1"/>
    </source>
</evidence>
<gene>
    <name evidence="2" type="ORF">G3563_29905</name>
</gene>
<accession>A0A6D1AI58</accession>
<feature type="non-terminal residue" evidence="2">
    <location>
        <position position="1"/>
    </location>
</feature>
<proteinExistence type="predicted"/>
<feature type="compositionally biased region" description="Low complexity" evidence="1">
    <location>
        <begin position="1"/>
        <end position="27"/>
    </location>
</feature>
<comment type="caution">
    <text evidence="2">The sequence shown here is derived from an EMBL/GenBank/DDBJ whole genome shotgun (WGS) entry which is preliminary data.</text>
</comment>
<sequence>TNNNSSESISLGSGAAGSSSASSSTTSQQKEFKIKVADKTEIKLELGKITSGTVPTKYIDKNGKEVTTDS</sequence>
<dbReference type="AlphaFoldDB" id="A0A6D1AI58"/>
<dbReference type="EMBL" id="JAAHTE010000895">
    <property type="protein sequence ID" value="NEU03141.1"/>
    <property type="molecule type" value="Genomic_DNA"/>
</dbReference>
<organism evidence="2">
    <name type="scientific">Escherichia coli</name>
    <dbReference type="NCBI Taxonomy" id="562"/>
    <lineage>
        <taxon>Bacteria</taxon>
        <taxon>Pseudomonadati</taxon>
        <taxon>Pseudomonadota</taxon>
        <taxon>Gammaproteobacteria</taxon>
        <taxon>Enterobacterales</taxon>
        <taxon>Enterobacteriaceae</taxon>
        <taxon>Escherichia</taxon>
    </lineage>
</organism>
<reference evidence="2" key="1">
    <citation type="submission" date="2020-02" db="EMBL/GenBank/DDBJ databases">
        <title>Investigating the Use of Bacteriophages as New Decolonization Strategy for Intestinal Carriage of CTX-M-15-producing ST131 Escherichia coli: an In Vitro Continuous Culture System Model.</title>
        <authorList>
            <person name="Bernasconi O.J."/>
            <person name="Campos-Madueno E.I."/>
            <person name="Dona V."/>
            <person name="Perreten V."/>
            <person name="Carattoli A."/>
            <person name="Endimiani A."/>
        </authorList>
    </citation>
    <scope>NUCLEOTIDE SEQUENCE</scope>
    <source>
        <strain evidence="2">4901.28</strain>
    </source>
</reference>
<evidence type="ECO:0000256" key="1">
    <source>
        <dbReference type="SAM" id="MobiDB-lite"/>
    </source>
</evidence>